<dbReference type="RefSeq" id="WP_126139851.1">
    <property type="nucleotide sequence ID" value="NZ_RXHU01000012.1"/>
</dbReference>
<evidence type="ECO:0000313" key="3">
    <source>
        <dbReference type="EMBL" id="RTE11169.1"/>
    </source>
</evidence>
<dbReference type="SMART" id="SM00014">
    <property type="entry name" value="acidPPc"/>
    <property type="match status" value="1"/>
</dbReference>
<evidence type="ECO:0000313" key="4">
    <source>
        <dbReference type="Proteomes" id="UP000276128"/>
    </source>
</evidence>
<keyword evidence="1" id="KW-0812">Transmembrane</keyword>
<gene>
    <name evidence="3" type="ORF">EJQ19_03725</name>
</gene>
<dbReference type="AlphaFoldDB" id="A0A3S0CD32"/>
<dbReference type="OrthoDB" id="9789113at2"/>
<feature type="domain" description="Phosphatidic acid phosphatase type 2/haloperoxidase" evidence="2">
    <location>
        <begin position="91"/>
        <end position="203"/>
    </location>
</feature>
<feature type="transmembrane region" description="Helical" evidence="1">
    <location>
        <begin position="159"/>
        <end position="182"/>
    </location>
</feature>
<dbReference type="InterPro" id="IPR000326">
    <property type="entry name" value="PAP2/HPO"/>
</dbReference>
<name>A0A3S0CD32_9BACL</name>
<protein>
    <submittedName>
        <fullName evidence="3">Phosphatase PAP2 family protein</fullName>
    </submittedName>
</protein>
<proteinExistence type="predicted"/>
<dbReference type="Proteomes" id="UP000276128">
    <property type="component" value="Unassembled WGS sequence"/>
</dbReference>
<dbReference type="SUPFAM" id="SSF48317">
    <property type="entry name" value="Acid phosphatase/Vanadium-dependent haloperoxidase"/>
    <property type="match status" value="1"/>
</dbReference>
<accession>A0A3S0CD32</accession>
<keyword evidence="1" id="KW-0472">Membrane</keyword>
<feature type="transmembrane region" description="Helical" evidence="1">
    <location>
        <begin position="67"/>
        <end position="85"/>
    </location>
</feature>
<dbReference type="Pfam" id="PF01569">
    <property type="entry name" value="PAP2"/>
    <property type="match status" value="1"/>
</dbReference>
<feature type="transmembrane region" description="Helical" evidence="1">
    <location>
        <begin position="12"/>
        <end position="32"/>
    </location>
</feature>
<feature type="transmembrane region" description="Helical" evidence="1">
    <location>
        <begin position="92"/>
        <end position="112"/>
    </location>
</feature>
<evidence type="ECO:0000259" key="2">
    <source>
        <dbReference type="SMART" id="SM00014"/>
    </source>
</evidence>
<dbReference type="PANTHER" id="PTHR14969">
    <property type="entry name" value="SPHINGOSINE-1-PHOSPHATE PHOSPHOHYDROLASE"/>
    <property type="match status" value="1"/>
</dbReference>
<dbReference type="PANTHER" id="PTHR14969:SF13">
    <property type="entry name" value="AT30094P"/>
    <property type="match status" value="1"/>
</dbReference>
<evidence type="ECO:0000256" key="1">
    <source>
        <dbReference type="SAM" id="Phobius"/>
    </source>
</evidence>
<sequence>MEKTRRLARVWEVGAVVLLAIGFIVLAAGLSADWLHQFDVRIGSAVHSVRNEGLTSVAEGVTMLGKSVTDAIVFVIVALVLLLKWKQRGETLVLLIGTVAAWALNTWLKGIFERARPLDFLVVEDGFSFPSGHAMVSSFFYGLVGYLIWINVRDKWRFAWLVPALTAVLIASISLTRIYLGVHYPSDVLAGLAAGGALLLLCLFAVRTIGLRRASRTGSIKTGTQTESHKVTL</sequence>
<keyword evidence="4" id="KW-1185">Reference proteome</keyword>
<organism evidence="3 4">
    <name type="scientific">Paenibacillus whitsoniae</name>
    <dbReference type="NCBI Taxonomy" id="2496558"/>
    <lineage>
        <taxon>Bacteria</taxon>
        <taxon>Bacillati</taxon>
        <taxon>Bacillota</taxon>
        <taxon>Bacilli</taxon>
        <taxon>Bacillales</taxon>
        <taxon>Paenibacillaceae</taxon>
        <taxon>Paenibacillus</taxon>
    </lineage>
</organism>
<feature type="transmembrane region" description="Helical" evidence="1">
    <location>
        <begin position="132"/>
        <end position="152"/>
    </location>
</feature>
<dbReference type="CDD" id="cd03392">
    <property type="entry name" value="PAP2_like_2"/>
    <property type="match status" value="1"/>
</dbReference>
<dbReference type="Gene3D" id="1.20.144.10">
    <property type="entry name" value="Phosphatidic acid phosphatase type 2/haloperoxidase"/>
    <property type="match status" value="2"/>
</dbReference>
<dbReference type="EMBL" id="RXHU01000012">
    <property type="protein sequence ID" value="RTE11169.1"/>
    <property type="molecule type" value="Genomic_DNA"/>
</dbReference>
<dbReference type="InterPro" id="IPR036938">
    <property type="entry name" value="PAP2/HPO_sf"/>
</dbReference>
<keyword evidence="1" id="KW-1133">Transmembrane helix</keyword>
<feature type="transmembrane region" description="Helical" evidence="1">
    <location>
        <begin position="188"/>
        <end position="206"/>
    </location>
</feature>
<comment type="caution">
    <text evidence="3">The sequence shown here is derived from an EMBL/GenBank/DDBJ whole genome shotgun (WGS) entry which is preliminary data.</text>
</comment>
<reference evidence="3 4" key="1">
    <citation type="submission" date="2018-12" db="EMBL/GenBank/DDBJ databases">
        <title>Bacillus ochoae sp. nov., Paenibacillus whitsoniae sp. nov., Paenibacillus spiritus sp. nov. Isolated from the Mars Exploration Rover during spacecraft assembly.</title>
        <authorList>
            <person name="Seuylemezian A."/>
            <person name="Vaishampayan P."/>
        </authorList>
    </citation>
    <scope>NUCLEOTIDE SEQUENCE [LARGE SCALE GENOMIC DNA]</scope>
    <source>
        <strain evidence="3 4">MER 54</strain>
    </source>
</reference>